<proteinExistence type="predicted"/>
<reference evidence="1" key="2">
    <citation type="submission" date="2020-09" db="EMBL/GenBank/DDBJ databases">
        <authorList>
            <person name="Sun Q."/>
            <person name="Ohkuma M."/>
        </authorList>
    </citation>
    <scope>NUCLEOTIDE SEQUENCE</scope>
    <source>
        <strain evidence="1">JCM 31311</strain>
    </source>
</reference>
<accession>A0A918FET1</accession>
<dbReference type="Proteomes" id="UP000603865">
    <property type="component" value="Unassembled WGS sequence"/>
</dbReference>
<protein>
    <recommendedName>
        <fullName evidence="3">DUF4393 domain-containing protein</fullName>
    </recommendedName>
</protein>
<organism evidence="1 2">
    <name type="scientific">Deinococcus ruber</name>
    <dbReference type="NCBI Taxonomy" id="1848197"/>
    <lineage>
        <taxon>Bacteria</taxon>
        <taxon>Thermotogati</taxon>
        <taxon>Deinococcota</taxon>
        <taxon>Deinococci</taxon>
        <taxon>Deinococcales</taxon>
        <taxon>Deinococcaceae</taxon>
        <taxon>Deinococcus</taxon>
    </lineage>
</organism>
<reference evidence="1" key="1">
    <citation type="journal article" date="2014" name="Int. J. Syst. Evol. Microbiol.">
        <title>Complete genome sequence of Corynebacterium casei LMG S-19264T (=DSM 44701T), isolated from a smear-ripened cheese.</title>
        <authorList>
            <consortium name="US DOE Joint Genome Institute (JGI-PGF)"/>
            <person name="Walter F."/>
            <person name="Albersmeier A."/>
            <person name="Kalinowski J."/>
            <person name="Ruckert C."/>
        </authorList>
    </citation>
    <scope>NUCLEOTIDE SEQUENCE</scope>
    <source>
        <strain evidence="1">JCM 31311</strain>
    </source>
</reference>
<dbReference type="EMBL" id="BMQL01000052">
    <property type="protein sequence ID" value="GGR31489.1"/>
    <property type="molecule type" value="Genomic_DNA"/>
</dbReference>
<name>A0A918FET1_9DEIO</name>
<gene>
    <name evidence="1" type="ORF">GCM10008957_47760</name>
</gene>
<comment type="caution">
    <text evidence="1">The sequence shown here is derived from an EMBL/GenBank/DDBJ whole genome shotgun (WGS) entry which is preliminary data.</text>
</comment>
<dbReference type="AlphaFoldDB" id="A0A918FET1"/>
<dbReference type="Gene3D" id="3.30.110.190">
    <property type="match status" value="1"/>
</dbReference>
<dbReference type="InterPro" id="IPR025506">
    <property type="entry name" value="Abi_alpha"/>
</dbReference>
<evidence type="ECO:0000313" key="1">
    <source>
        <dbReference type="EMBL" id="GGR31489.1"/>
    </source>
</evidence>
<dbReference type="Pfam" id="PF14337">
    <property type="entry name" value="Abi_alpha"/>
    <property type="match status" value="1"/>
</dbReference>
<keyword evidence="2" id="KW-1185">Reference proteome</keyword>
<dbReference type="RefSeq" id="WP_189093031.1">
    <property type="nucleotide sequence ID" value="NZ_BMQL01000052.1"/>
</dbReference>
<evidence type="ECO:0008006" key="3">
    <source>
        <dbReference type="Google" id="ProtNLM"/>
    </source>
</evidence>
<evidence type="ECO:0000313" key="2">
    <source>
        <dbReference type="Proteomes" id="UP000603865"/>
    </source>
</evidence>
<sequence length="271" mass="29741">MSDDKSSGSESPIQSTAQAIAVVAKEVPVYQDLAQPALKELGKGIGGFTAWAMQYLVKLGISAGKNIEIFEKEYGEKISNISSDKVITPDAMIGIPVLQALSYTAHHDEIRQMFVNLLATASNEDTRNSAHPAFVEIIRQLSPRDALLVDAISKRRRWPLVRVDLILQDRSSKPISGHVSAMSSGVYDYLHSSSLENLRRLGLIDIKYDTQLKNHSLYDGVILKIKETYPDINTLDKVLGSGSYLKADSVGYVEGYIDTTAFGLSFISSCL</sequence>